<dbReference type="EMBL" id="CDMY01000202">
    <property type="protein sequence ID" value="CEL94037.1"/>
    <property type="molecule type" value="Genomic_DNA"/>
</dbReference>
<name>A0A0G4EER4_VITBC</name>
<evidence type="ECO:0000313" key="1">
    <source>
        <dbReference type="EMBL" id="CEL94037.1"/>
    </source>
</evidence>
<sequence>SFAYWWPPVKTSDGRQVGGYHLVGTLNQLEQLPDVKNDFWWFFVVYEIVEQLVDPAVQEK</sequence>
<feature type="non-terminal residue" evidence="1">
    <location>
        <position position="1"/>
    </location>
</feature>
<evidence type="ECO:0000313" key="2">
    <source>
        <dbReference type="Proteomes" id="UP000041254"/>
    </source>
</evidence>
<organism evidence="1 2">
    <name type="scientific">Vitrella brassicaformis (strain CCMP3155)</name>
    <dbReference type="NCBI Taxonomy" id="1169540"/>
    <lineage>
        <taxon>Eukaryota</taxon>
        <taxon>Sar</taxon>
        <taxon>Alveolata</taxon>
        <taxon>Colpodellida</taxon>
        <taxon>Vitrellaceae</taxon>
        <taxon>Vitrella</taxon>
    </lineage>
</organism>
<proteinExistence type="predicted"/>
<protein>
    <submittedName>
        <fullName evidence="1">Uncharacterized protein</fullName>
    </submittedName>
</protein>
<dbReference type="AlphaFoldDB" id="A0A0G4EER4"/>
<reference evidence="1 2" key="1">
    <citation type="submission" date="2014-11" db="EMBL/GenBank/DDBJ databases">
        <authorList>
            <person name="Zhu J."/>
            <person name="Qi W."/>
            <person name="Song R."/>
        </authorList>
    </citation>
    <scope>NUCLEOTIDE SEQUENCE [LARGE SCALE GENOMIC DNA]</scope>
</reference>
<keyword evidence="2" id="KW-1185">Reference proteome</keyword>
<gene>
    <name evidence="1" type="ORF">Vbra_23135</name>
</gene>
<dbReference type="Proteomes" id="UP000041254">
    <property type="component" value="Unassembled WGS sequence"/>
</dbReference>
<dbReference type="OrthoDB" id="10250282at2759"/>
<dbReference type="InParanoid" id="A0A0G4EER4"/>
<dbReference type="VEuPathDB" id="CryptoDB:Vbra_23135"/>
<accession>A0A0G4EER4</accession>